<dbReference type="PROSITE" id="PS50125">
    <property type="entry name" value="GUANYLATE_CYCLASE_2"/>
    <property type="match status" value="1"/>
</dbReference>
<dbReference type="Gene3D" id="3.30.70.1230">
    <property type="entry name" value="Nucleotide cyclase"/>
    <property type="match status" value="1"/>
</dbReference>
<dbReference type="InterPro" id="IPR001054">
    <property type="entry name" value="A/G_cyclase"/>
</dbReference>
<dbReference type="Gene3D" id="3.40.50.2300">
    <property type="match status" value="1"/>
</dbReference>
<comment type="caution">
    <text evidence="3">The sequence shown here is derived from an EMBL/GenBank/DDBJ whole genome shotgun (WGS) entry which is preliminary data.</text>
</comment>
<reference evidence="3 4" key="1">
    <citation type="submission" date="2020-08" db="EMBL/GenBank/DDBJ databases">
        <title>Genome public.</title>
        <authorList>
            <person name="Liu C."/>
            <person name="Sun Q."/>
        </authorList>
    </citation>
    <scope>NUCLEOTIDE SEQUENCE [LARGE SCALE GENOMIC DNA]</scope>
    <source>
        <strain evidence="3 4">NSJ-37</strain>
    </source>
</reference>
<accession>A0ABR7N3A0</accession>
<dbReference type="InterPro" id="IPR011006">
    <property type="entry name" value="CheY-like_superfamily"/>
</dbReference>
<dbReference type="SUPFAM" id="SSF55073">
    <property type="entry name" value="Nucleotide cyclase"/>
    <property type="match status" value="1"/>
</dbReference>
<organism evidence="3 4">
    <name type="scientific">Jutongia huaianensis</name>
    <dbReference type="NCBI Taxonomy" id="2763668"/>
    <lineage>
        <taxon>Bacteria</taxon>
        <taxon>Bacillati</taxon>
        <taxon>Bacillota</taxon>
        <taxon>Clostridia</taxon>
        <taxon>Lachnospirales</taxon>
        <taxon>Lachnospiraceae</taxon>
        <taxon>Jutongia</taxon>
    </lineage>
</organism>
<comment type="similarity">
    <text evidence="1">Belongs to the adenylyl cyclase class-3 family.</text>
</comment>
<dbReference type="PANTHER" id="PTHR43081:SF1">
    <property type="entry name" value="ADENYLATE CYCLASE, TERMINAL-DIFFERENTIATION SPECIFIC"/>
    <property type="match status" value="1"/>
</dbReference>
<dbReference type="CDD" id="cd07302">
    <property type="entry name" value="CHD"/>
    <property type="match status" value="1"/>
</dbReference>
<gene>
    <name evidence="3" type="ORF">H8704_10770</name>
</gene>
<evidence type="ECO:0000313" key="3">
    <source>
        <dbReference type="EMBL" id="MBC8563103.1"/>
    </source>
</evidence>
<evidence type="ECO:0000256" key="1">
    <source>
        <dbReference type="ARBA" id="ARBA00005381"/>
    </source>
</evidence>
<keyword evidence="4" id="KW-1185">Reference proteome</keyword>
<dbReference type="PANTHER" id="PTHR43081">
    <property type="entry name" value="ADENYLATE CYCLASE, TERMINAL-DIFFERENTIATION SPECIFIC-RELATED"/>
    <property type="match status" value="1"/>
</dbReference>
<dbReference type="RefSeq" id="WP_249298268.1">
    <property type="nucleotide sequence ID" value="NZ_JACRSX010000016.1"/>
</dbReference>
<dbReference type="EMBL" id="JACRSX010000016">
    <property type="protein sequence ID" value="MBC8563103.1"/>
    <property type="molecule type" value="Genomic_DNA"/>
</dbReference>
<dbReference type="InterPro" id="IPR029787">
    <property type="entry name" value="Nucleotide_cyclase"/>
</dbReference>
<dbReference type="Pfam" id="PF00211">
    <property type="entry name" value="Guanylate_cyc"/>
    <property type="match status" value="1"/>
</dbReference>
<evidence type="ECO:0000259" key="2">
    <source>
        <dbReference type="PROSITE" id="PS50125"/>
    </source>
</evidence>
<name>A0ABR7N3A0_9FIRM</name>
<dbReference type="SMART" id="SM00044">
    <property type="entry name" value="CYCc"/>
    <property type="match status" value="1"/>
</dbReference>
<proteinExistence type="inferred from homology"/>
<dbReference type="Proteomes" id="UP000606193">
    <property type="component" value="Unassembled WGS sequence"/>
</dbReference>
<dbReference type="SUPFAM" id="SSF52172">
    <property type="entry name" value="CheY-like"/>
    <property type="match status" value="1"/>
</dbReference>
<feature type="domain" description="Guanylate cyclase" evidence="2">
    <location>
        <begin position="205"/>
        <end position="337"/>
    </location>
</feature>
<protein>
    <submittedName>
        <fullName evidence="3">Adenylate/guanylate cyclase domain-containing response regulator</fullName>
    </submittedName>
</protein>
<dbReference type="InterPro" id="IPR050697">
    <property type="entry name" value="Adenylyl/Guanylyl_Cyclase_3/4"/>
</dbReference>
<sequence length="506" mass="57938">MGRNIWVIGNDRQEMIEAQRRINSTGGMRAVCKLSLEAVQRSIEERQLVEKASQEWREAPSLIVVDYGMSQKEDFATVSYIKKQKDLAGVPLFFMTEARTKQLDRECYSWGATVVLHKPFSREGIMRIEQTAWQHDVTKNYEKLLVQQANHLREQEEIVKLNRQLEARNSLLRQVFGQYFSDDIFNEILEHPEGAAIGGKKRELTVMMADLRGFTSISEGLSPEKVTDVLNYFFQSMLPALTEHKGTVIEYLGDSILAVFGAPIASEHQTENAIAAAIKMQNNMERVNEYCTRNGYPLMEMGIAIHRGEAFIGNVGSEQLMRYNVIGSVVNECSRIESFSVGGQVLASRDCLSRINAPVEISSQQEIQAKGMQYPITVCEIRSIRGSYNCRIREQRNDVLHLVDRWVLFNMYPIEGKLIQDICVTGRLCRFSYKRAVVQMDEKEEYDLRIGMDVEIFAAGDDGRALFTEIYAKIIEIKDGFLTLRFTHVNRSFRSFAGQIWEKQEE</sequence>
<evidence type="ECO:0000313" key="4">
    <source>
        <dbReference type="Proteomes" id="UP000606193"/>
    </source>
</evidence>